<gene>
    <name evidence="2" type="ORF">SAMN02745119_00324</name>
</gene>
<reference evidence="3" key="1">
    <citation type="submission" date="2017-02" db="EMBL/GenBank/DDBJ databases">
        <authorList>
            <person name="Varghese N."/>
            <person name="Submissions S."/>
        </authorList>
    </citation>
    <scope>NUCLEOTIDE SEQUENCE [LARGE SCALE GENOMIC DNA]</scope>
    <source>
        <strain evidence="3">ATCC BAA-34</strain>
    </source>
</reference>
<dbReference type="InterPro" id="IPR002716">
    <property type="entry name" value="PIN_dom"/>
</dbReference>
<dbReference type="InterPro" id="IPR052919">
    <property type="entry name" value="TA_system_RNase"/>
</dbReference>
<dbReference type="SUPFAM" id="SSF88723">
    <property type="entry name" value="PIN domain-like"/>
    <property type="match status" value="1"/>
</dbReference>
<dbReference type="STRING" id="115783.SAMN02745119_00324"/>
<dbReference type="InterPro" id="IPR041705">
    <property type="entry name" value="PIN_Sll0205"/>
</dbReference>
<proteinExistence type="predicted"/>
<dbReference type="Pfam" id="PF01850">
    <property type="entry name" value="PIN"/>
    <property type="match status" value="1"/>
</dbReference>
<dbReference type="EMBL" id="FUWR01000001">
    <property type="protein sequence ID" value="SJZ37600.1"/>
    <property type="molecule type" value="Genomic_DNA"/>
</dbReference>
<dbReference type="RefSeq" id="WP_161947403.1">
    <property type="nucleotide sequence ID" value="NZ_FUWR01000001.1"/>
</dbReference>
<keyword evidence="3" id="KW-1185">Reference proteome</keyword>
<dbReference type="InterPro" id="IPR029060">
    <property type="entry name" value="PIN-like_dom_sf"/>
</dbReference>
<protein>
    <submittedName>
        <fullName evidence="2">PIN domain nuclease, a component of toxin-antitoxin system (PIN domain)</fullName>
    </submittedName>
</protein>
<dbReference type="PANTHER" id="PTHR36173:SF1">
    <property type="entry name" value="RIBONUCLEASE VAPC22"/>
    <property type="match status" value="1"/>
</dbReference>
<evidence type="ECO:0000259" key="1">
    <source>
        <dbReference type="Pfam" id="PF01850"/>
    </source>
</evidence>
<dbReference type="AlphaFoldDB" id="A0A1T4K590"/>
<evidence type="ECO:0000313" key="3">
    <source>
        <dbReference type="Proteomes" id="UP000190102"/>
    </source>
</evidence>
<dbReference type="PANTHER" id="PTHR36173">
    <property type="entry name" value="RIBONUCLEASE VAPC16-RELATED"/>
    <property type="match status" value="1"/>
</dbReference>
<sequence length="131" mass="13921">MLILDTCALIFDALTPERLSAKAITAIKQADKAGTLACADISLWEIAMLISKGRIDPGTDPKTFIQLVLAARSIKVQPVTPEIAAKSVLTDFCPHGDPADRLIAATAVLNKARLVTSDKKLAAVSGIQIVW</sequence>
<organism evidence="2 3">
    <name type="scientific">Trichlorobacter thiogenes</name>
    <dbReference type="NCBI Taxonomy" id="115783"/>
    <lineage>
        <taxon>Bacteria</taxon>
        <taxon>Pseudomonadati</taxon>
        <taxon>Thermodesulfobacteriota</taxon>
        <taxon>Desulfuromonadia</taxon>
        <taxon>Geobacterales</taxon>
        <taxon>Geobacteraceae</taxon>
        <taxon>Trichlorobacter</taxon>
    </lineage>
</organism>
<evidence type="ECO:0000313" key="2">
    <source>
        <dbReference type="EMBL" id="SJZ37600.1"/>
    </source>
</evidence>
<feature type="domain" description="PIN" evidence="1">
    <location>
        <begin position="3"/>
        <end position="125"/>
    </location>
</feature>
<name>A0A1T4K590_9BACT</name>
<dbReference type="Proteomes" id="UP000190102">
    <property type="component" value="Unassembled WGS sequence"/>
</dbReference>
<dbReference type="Gene3D" id="3.40.50.1010">
    <property type="entry name" value="5'-nuclease"/>
    <property type="match status" value="1"/>
</dbReference>
<dbReference type="CDD" id="cd09872">
    <property type="entry name" value="PIN_Sll0205-like"/>
    <property type="match status" value="1"/>
</dbReference>
<accession>A0A1T4K590</accession>